<evidence type="ECO:0000313" key="3">
    <source>
        <dbReference type="EMBL" id="PWJ96166.1"/>
    </source>
</evidence>
<dbReference type="EMBL" id="QGGI01000002">
    <property type="protein sequence ID" value="PWJ96166.1"/>
    <property type="molecule type" value="Genomic_DNA"/>
</dbReference>
<name>A0AA45C8N3_9BACT</name>
<evidence type="ECO:0000313" key="4">
    <source>
        <dbReference type="Proteomes" id="UP000245921"/>
    </source>
</evidence>
<accession>A0AA45C8N3</accession>
<feature type="domain" description="DUF4438" evidence="1">
    <location>
        <begin position="26"/>
        <end position="158"/>
    </location>
</feature>
<dbReference type="Proteomes" id="UP000245921">
    <property type="component" value="Unassembled WGS sequence"/>
</dbReference>
<dbReference type="InterPro" id="IPR029433">
    <property type="entry name" value="DUF4438_N"/>
</dbReference>
<evidence type="ECO:0000259" key="2">
    <source>
        <dbReference type="Pfam" id="PF20999"/>
    </source>
</evidence>
<keyword evidence="4" id="KW-1185">Reference proteome</keyword>
<sequence length="294" mass="31769">MLTNNKNKVVKVSVQGKIHHPLGGAYKISHEGIPNIIPATGGITYNVKIGDSVFGLAGDHIEPGVSIRNEIKAESDALMTLSCIGNEAIVVTGEAKGAKGFVTGTHGGIEHVLIDFPLKDMENMAIDDKILIKAYGQGLSLIDYPDIKVMNIDPNLFERIPIEEKDGKLIFPVVAKVPPYLMGSGIGSASAYSGDYDIMTADENAIKEYGLENLKFGDIVLLEDCDNTFGRGYLKNAVSIGVIVHSDCIKMGHGPGVTTIMTCKKNIIEAKIDENSNIKNYMLPDEENFMESIL</sequence>
<feature type="domain" description="DUF4438" evidence="2">
    <location>
        <begin position="159"/>
        <end position="282"/>
    </location>
</feature>
<dbReference type="Pfam" id="PF14505">
    <property type="entry name" value="DUF4438"/>
    <property type="match status" value="1"/>
</dbReference>
<reference evidence="3 4" key="1">
    <citation type="submission" date="2018-05" db="EMBL/GenBank/DDBJ databases">
        <title>Genomic Encyclopedia of Type Strains, Phase IV (KMG-IV): sequencing the most valuable type-strain genomes for metagenomic binning, comparative biology and taxonomic classification.</title>
        <authorList>
            <person name="Goeker M."/>
        </authorList>
    </citation>
    <scope>NUCLEOTIDE SEQUENCE [LARGE SCALE GENOMIC DNA]</scope>
    <source>
        <strain evidence="3 4">DSM 24906</strain>
    </source>
</reference>
<dbReference type="AlphaFoldDB" id="A0AA45C8N3"/>
<evidence type="ECO:0000259" key="1">
    <source>
        <dbReference type="Pfam" id="PF14505"/>
    </source>
</evidence>
<comment type="caution">
    <text evidence="3">The sequence shown here is derived from an EMBL/GenBank/DDBJ whole genome shotgun (WGS) entry which is preliminary data.</text>
</comment>
<dbReference type="Gene3D" id="2.102.30.10">
    <property type="entry name" value="tm1086 (SG structure) domain"/>
    <property type="match status" value="1"/>
</dbReference>
<dbReference type="InterPro" id="IPR044909">
    <property type="entry name" value="TM_1086_sf"/>
</dbReference>
<dbReference type="Pfam" id="PF20999">
    <property type="entry name" value="DUF4438_C"/>
    <property type="match status" value="1"/>
</dbReference>
<dbReference type="InterPro" id="IPR048399">
    <property type="entry name" value="DUF4438_C"/>
</dbReference>
<gene>
    <name evidence="3" type="ORF">C7380_10275</name>
</gene>
<organism evidence="3 4">
    <name type="scientific">Oceanotoga teriensis</name>
    <dbReference type="NCBI Taxonomy" id="515440"/>
    <lineage>
        <taxon>Bacteria</taxon>
        <taxon>Thermotogati</taxon>
        <taxon>Thermotogota</taxon>
        <taxon>Thermotogae</taxon>
        <taxon>Petrotogales</taxon>
        <taxon>Petrotogaceae</taxon>
        <taxon>Oceanotoga</taxon>
    </lineage>
</organism>
<dbReference type="RefSeq" id="WP_109603789.1">
    <property type="nucleotide sequence ID" value="NZ_JAMHJO010000001.1"/>
</dbReference>
<proteinExistence type="predicted"/>
<dbReference type="Gene3D" id="4.10.1180.10">
    <property type="entry name" value="tm1086 domain"/>
    <property type="match status" value="1"/>
</dbReference>
<dbReference type="InterPro" id="IPR044910">
    <property type="entry name" value="TM_1086_SG_dom"/>
</dbReference>
<protein>
    <submittedName>
        <fullName evidence="3">Uncharacterized protein DUF4438</fullName>
    </submittedName>
</protein>
<dbReference type="Gene3D" id="2.40.10.170">
    <property type="match status" value="1"/>
</dbReference>